<proteinExistence type="predicted"/>
<dbReference type="RefSeq" id="WP_160991771.1">
    <property type="nucleotide sequence ID" value="NZ_WWCO01000014.1"/>
</dbReference>
<evidence type="ECO:0000256" key="1">
    <source>
        <dbReference type="SAM" id="MobiDB-lite"/>
    </source>
</evidence>
<comment type="caution">
    <text evidence="3">The sequence shown here is derived from an EMBL/GenBank/DDBJ whole genome shotgun (WGS) entry which is preliminary data.</text>
</comment>
<evidence type="ECO:0000313" key="4">
    <source>
        <dbReference type="Proteomes" id="UP000449678"/>
    </source>
</evidence>
<organism evidence="3 4">
    <name type="scientific">Duganella lactea</name>
    <dbReference type="NCBI Taxonomy" id="2692173"/>
    <lineage>
        <taxon>Bacteria</taxon>
        <taxon>Pseudomonadati</taxon>
        <taxon>Pseudomonadota</taxon>
        <taxon>Betaproteobacteria</taxon>
        <taxon>Burkholderiales</taxon>
        <taxon>Oxalobacteraceae</taxon>
        <taxon>Telluria group</taxon>
        <taxon>Duganella</taxon>
    </lineage>
</organism>
<evidence type="ECO:0000256" key="2">
    <source>
        <dbReference type="SAM" id="SignalP"/>
    </source>
</evidence>
<sequence length="102" mass="10415">MNKKLAMYVLAACLGTGAGAYAHQTTPDPAVKTGDGKAEQAKKTDKHPCTAMQGGVDASGAETVEAHAKTDKAKQNNACGRDNGKASAPHAAPTTPNPDVKR</sequence>
<feature type="signal peptide" evidence="2">
    <location>
        <begin position="1"/>
        <end position="22"/>
    </location>
</feature>
<feature type="compositionally biased region" description="Basic and acidic residues" evidence="1">
    <location>
        <begin position="64"/>
        <end position="74"/>
    </location>
</feature>
<keyword evidence="4" id="KW-1185">Reference proteome</keyword>
<accession>A0ABW9VBN4</accession>
<protein>
    <submittedName>
        <fullName evidence="3">Uncharacterized protein</fullName>
    </submittedName>
</protein>
<feature type="region of interest" description="Disordered" evidence="1">
    <location>
        <begin position="19"/>
        <end position="102"/>
    </location>
</feature>
<dbReference type="Proteomes" id="UP000449678">
    <property type="component" value="Unassembled WGS sequence"/>
</dbReference>
<gene>
    <name evidence="3" type="ORF">GTP38_18900</name>
</gene>
<keyword evidence="2" id="KW-0732">Signal</keyword>
<dbReference type="EMBL" id="WWCO01000014">
    <property type="protein sequence ID" value="MYM36406.1"/>
    <property type="molecule type" value="Genomic_DNA"/>
</dbReference>
<name>A0ABW9VBN4_9BURK</name>
<feature type="compositionally biased region" description="Basic and acidic residues" evidence="1">
    <location>
        <begin position="34"/>
        <end position="48"/>
    </location>
</feature>
<evidence type="ECO:0000313" key="3">
    <source>
        <dbReference type="EMBL" id="MYM36406.1"/>
    </source>
</evidence>
<reference evidence="3 4" key="1">
    <citation type="submission" date="2019-12" db="EMBL/GenBank/DDBJ databases">
        <title>Novel species isolated from a subtropical stream in China.</title>
        <authorList>
            <person name="Lu H."/>
        </authorList>
    </citation>
    <scope>NUCLEOTIDE SEQUENCE [LARGE SCALE GENOMIC DNA]</scope>
    <source>
        <strain evidence="3 4">FT94W</strain>
    </source>
</reference>
<feature type="chain" id="PRO_5046914538" evidence="2">
    <location>
        <begin position="23"/>
        <end position="102"/>
    </location>
</feature>